<dbReference type="SUPFAM" id="SSF53474">
    <property type="entry name" value="alpha/beta-Hydrolases"/>
    <property type="match status" value="1"/>
</dbReference>
<evidence type="ECO:0000313" key="1">
    <source>
        <dbReference type="EMBL" id="KAK3279780.1"/>
    </source>
</evidence>
<sequence length="233" mass="25843">MTGTCNIDLHYVWLGVYAVDTVWDLVHLLDLLELRPDVAKDRIGITGVGYGGLHAWLAAVVDARVTATAPMMGVQSFGFSLEHDMWREYFGTRRSAGYLALRQANESHQPSALQQVLEQAQKDMGVTEPTADVARERRQAFKSDVLNSPTPATPAVAEPAAAMADDTAEMIVARKLFQEQAALVRQVRKDQENRCWAKAVRETILGGEANYFKADGKDDVKLGKFVVYLKTQF</sequence>
<dbReference type="PANTHER" id="PTHR47381">
    <property type="entry name" value="ALPHA/BETA-HYDROLASES SUPERFAMILY PROTEIN"/>
    <property type="match status" value="1"/>
</dbReference>
<dbReference type="InterPro" id="IPR029058">
    <property type="entry name" value="AB_hydrolase_fold"/>
</dbReference>
<dbReference type="Gene3D" id="3.40.50.1820">
    <property type="entry name" value="alpha/beta hydrolase"/>
    <property type="match status" value="1"/>
</dbReference>
<dbReference type="PANTHER" id="PTHR47381:SF3">
    <property type="entry name" value="ALPHA_BETA-HYDROLASES SUPERFAMILY PROTEIN"/>
    <property type="match status" value="1"/>
</dbReference>
<dbReference type="AlphaFoldDB" id="A0AAE0GKS4"/>
<protein>
    <recommendedName>
        <fullName evidence="3">Peptidase S9 prolyl oligopeptidase catalytic domain-containing protein</fullName>
    </recommendedName>
</protein>
<reference evidence="1 2" key="1">
    <citation type="journal article" date="2015" name="Genome Biol. Evol.">
        <title>Comparative Genomics of a Bacterivorous Green Alga Reveals Evolutionary Causalities and Consequences of Phago-Mixotrophic Mode of Nutrition.</title>
        <authorList>
            <person name="Burns J.A."/>
            <person name="Paasch A."/>
            <person name="Narechania A."/>
            <person name="Kim E."/>
        </authorList>
    </citation>
    <scope>NUCLEOTIDE SEQUENCE [LARGE SCALE GENOMIC DNA]</scope>
    <source>
        <strain evidence="1 2">PLY_AMNH</strain>
    </source>
</reference>
<evidence type="ECO:0008006" key="3">
    <source>
        <dbReference type="Google" id="ProtNLM"/>
    </source>
</evidence>
<dbReference type="Proteomes" id="UP001190700">
    <property type="component" value="Unassembled WGS sequence"/>
</dbReference>
<organism evidence="1 2">
    <name type="scientific">Cymbomonas tetramitiformis</name>
    <dbReference type="NCBI Taxonomy" id="36881"/>
    <lineage>
        <taxon>Eukaryota</taxon>
        <taxon>Viridiplantae</taxon>
        <taxon>Chlorophyta</taxon>
        <taxon>Pyramimonadophyceae</taxon>
        <taxon>Pyramimonadales</taxon>
        <taxon>Pyramimonadaceae</taxon>
        <taxon>Cymbomonas</taxon>
    </lineage>
</organism>
<comment type="caution">
    <text evidence="1">The sequence shown here is derived from an EMBL/GenBank/DDBJ whole genome shotgun (WGS) entry which is preliminary data.</text>
</comment>
<proteinExistence type="predicted"/>
<evidence type="ECO:0000313" key="2">
    <source>
        <dbReference type="Proteomes" id="UP001190700"/>
    </source>
</evidence>
<accession>A0AAE0GKS4</accession>
<gene>
    <name evidence="1" type="ORF">CYMTET_12356</name>
</gene>
<dbReference type="EMBL" id="LGRX02004674">
    <property type="protein sequence ID" value="KAK3279780.1"/>
    <property type="molecule type" value="Genomic_DNA"/>
</dbReference>
<name>A0AAE0GKS4_9CHLO</name>
<keyword evidence="2" id="KW-1185">Reference proteome</keyword>